<gene>
    <name evidence="2" type="ORF">GZ77_10940</name>
</gene>
<evidence type="ECO:0000256" key="1">
    <source>
        <dbReference type="SAM" id="MobiDB-lite"/>
    </source>
</evidence>
<dbReference type="AlphaFoldDB" id="A0A081N8L9"/>
<dbReference type="EMBL" id="JOKG01000002">
    <property type="protein sequence ID" value="KEQ14792.1"/>
    <property type="molecule type" value="Genomic_DNA"/>
</dbReference>
<dbReference type="RefSeq" id="WP_034874864.1">
    <property type="nucleotide sequence ID" value="NZ_JOKG01000002.1"/>
</dbReference>
<keyword evidence="3" id="KW-1185">Reference proteome</keyword>
<name>A0A081N8L9_9GAMM</name>
<protein>
    <submittedName>
        <fullName evidence="2">Uncharacterized protein</fullName>
    </submittedName>
</protein>
<sequence>MSHNKYKNDDLQDLVENYMDSGMSAREYVEACVDSGEISAAEALKLLSVLRDAQSVTFKLAEVSDPEHPGLQMTLKRKGADLEQPPLFRIFVDEDLNDDKDEVIDLLQNFAKELAVIATREELNGGEAVDSSDDNPEEWLSHPNIMPASETRH</sequence>
<feature type="region of interest" description="Disordered" evidence="1">
    <location>
        <begin position="125"/>
        <end position="153"/>
    </location>
</feature>
<dbReference type="Proteomes" id="UP000028006">
    <property type="component" value="Unassembled WGS sequence"/>
</dbReference>
<proteinExistence type="predicted"/>
<organism evidence="2 3">
    <name type="scientific">Endozoicomonas montiporae</name>
    <dbReference type="NCBI Taxonomy" id="1027273"/>
    <lineage>
        <taxon>Bacteria</taxon>
        <taxon>Pseudomonadati</taxon>
        <taxon>Pseudomonadota</taxon>
        <taxon>Gammaproteobacteria</taxon>
        <taxon>Oceanospirillales</taxon>
        <taxon>Endozoicomonadaceae</taxon>
        <taxon>Endozoicomonas</taxon>
    </lineage>
</organism>
<comment type="caution">
    <text evidence="2">The sequence shown here is derived from an EMBL/GenBank/DDBJ whole genome shotgun (WGS) entry which is preliminary data.</text>
</comment>
<reference evidence="2 3" key="1">
    <citation type="submission" date="2014-06" db="EMBL/GenBank/DDBJ databases">
        <title>Whole Genome Sequences of Three Symbiotic Endozoicomonas Bacteria.</title>
        <authorList>
            <person name="Neave M.J."/>
            <person name="Apprill A."/>
            <person name="Voolstra C.R."/>
        </authorList>
    </citation>
    <scope>NUCLEOTIDE SEQUENCE [LARGE SCALE GENOMIC DNA]</scope>
    <source>
        <strain evidence="2 3">LMG 24815</strain>
    </source>
</reference>
<evidence type="ECO:0000313" key="2">
    <source>
        <dbReference type="EMBL" id="KEQ14792.1"/>
    </source>
</evidence>
<accession>A0A081N8L9</accession>
<evidence type="ECO:0000313" key="3">
    <source>
        <dbReference type="Proteomes" id="UP000028006"/>
    </source>
</evidence>